<keyword evidence="5" id="KW-0862">Zinc</keyword>
<dbReference type="InterPro" id="IPR024079">
    <property type="entry name" value="MetalloPept_cat_dom_sf"/>
</dbReference>
<dbReference type="Gene3D" id="3.40.390.10">
    <property type="entry name" value="Collagenase (Catalytic Domain)"/>
    <property type="match status" value="1"/>
</dbReference>
<dbReference type="InterPro" id="IPR012962">
    <property type="entry name" value="Pept_M54_archaemetzincn"/>
</dbReference>
<reference evidence="7 8" key="1">
    <citation type="journal article" date="2017" name="PLoS Biol.">
        <title>The sea cucumber genome provides insights into morphological evolution and visceral regeneration.</title>
        <authorList>
            <person name="Zhang X."/>
            <person name="Sun L."/>
            <person name="Yuan J."/>
            <person name="Sun Y."/>
            <person name="Gao Y."/>
            <person name="Zhang L."/>
            <person name="Li S."/>
            <person name="Dai H."/>
            <person name="Hamel J.F."/>
            <person name="Liu C."/>
            <person name="Yu Y."/>
            <person name="Liu S."/>
            <person name="Lin W."/>
            <person name="Guo K."/>
            <person name="Jin S."/>
            <person name="Xu P."/>
            <person name="Storey K.B."/>
            <person name="Huan P."/>
            <person name="Zhang T."/>
            <person name="Zhou Y."/>
            <person name="Zhang J."/>
            <person name="Lin C."/>
            <person name="Li X."/>
            <person name="Xing L."/>
            <person name="Huo D."/>
            <person name="Sun M."/>
            <person name="Wang L."/>
            <person name="Mercier A."/>
            <person name="Li F."/>
            <person name="Yang H."/>
            <person name="Xiang J."/>
        </authorList>
    </citation>
    <scope>NUCLEOTIDE SEQUENCE [LARGE SCALE GENOMIC DNA]</scope>
    <source>
        <strain evidence="7">Shaxun</strain>
        <tissue evidence="7">Muscle</tissue>
    </source>
</reference>
<dbReference type="PANTHER" id="PTHR15910:SF1">
    <property type="entry name" value="ARCHAEMETZINCIN-2"/>
    <property type="match status" value="1"/>
</dbReference>
<evidence type="ECO:0000256" key="6">
    <source>
        <dbReference type="ARBA" id="ARBA00023049"/>
    </source>
</evidence>
<dbReference type="GO" id="GO:0046872">
    <property type="term" value="F:metal ion binding"/>
    <property type="evidence" value="ECO:0007669"/>
    <property type="project" value="UniProtKB-KW"/>
</dbReference>
<evidence type="ECO:0000256" key="3">
    <source>
        <dbReference type="ARBA" id="ARBA00022723"/>
    </source>
</evidence>
<keyword evidence="8" id="KW-1185">Reference proteome</keyword>
<accession>A0A2G8JNJ8</accession>
<keyword evidence="2" id="KW-0645">Protease</keyword>
<sequence>MILFCVLSCGLYFKKALFVQRRRLKFVMFCLSSNPGERRMRYLVGDVDEYDRNVQAIFEICEDCSLKEDKSKWKRLPRPSSLFVHLDDAPFCGRQTYKMWRASFDLTSAPFQKTDLNRPKKLHFLPLETFNIGNAKVGNQTFVQYICGFLKIFFSGLKVNFNDQFQVENIKPTERRHPVTERRQFLVTDFYDRLHRVTGIPRTDYILGLTWTDLYPSKDLNFVLGEASDQHKSGVFSFGRFEPQTFHRDLALDEDAELQLDGDIIWKMLRVATHETCHLFRLKHCVFFSCSMNASSSVTEAISQPLFLCPVCLRKLQKFLGFDIFKRYQRLLELCELLQGEYPSQNMESGITWLRQCLDFLSSMSVNS</sequence>
<organism evidence="7 8">
    <name type="scientific">Stichopus japonicus</name>
    <name type="common">Sea cucumber</name>
    <dbReference type="NCBI Taxonomy" id="307972"/>
    <lineage>
        <taxon>Eukaryota</taxon>
        <taxon>Metazoa</taxon>
        <taxon>Echinodermata</taxon>
        <taxon>Eleutherozoa</taxon>
        <taxon>Echinozoa</taxon>
        <taxon>Holothuroidea</taxon>
        <taxon>Aspidochirotacea</taxon>
        <taxon>Aspidochirotida</taxon>
        <taxon>Stichopodidae</taxon>
        <taxon>Apostichopus</taxon>
    </lineage>
</organism>
<keyword evidence="4" id="KW-0378">Hydrolase</keyword>
<dbReference type="SUPFAM" id="SSF55486">
    <property type="entry name" value="Metalloproteases ('zincins'), catalytic domain"/>
    <property type="match status" value="1"/>
</dbReference>
<dbReference type="GO" id="GO:0008237">
    <property type="term" value="F:metallopeptidase activity"/>
    <property type="evidence" value="ECO:0007669"/>
    <property type="project" value="UniProtKB-KW"/>
</dbReference>
<comment type="cofactor">
    <cofactor evidence="1">
        <name>Zn(2+)</name>
        <dbReference type="ChEBI" id="CHEBI:29105"/>
    </cofactor>
</comment>
<dbReference type="AlphaFoldDB" id="A0A2G8JNJ8"/>
<dbReference type="Pfam" id="PF07998">
    <property type="entry name" value="Peptidase_M54"/>
    <property type="match status" value="1"/>
</dbReference>
<evidence type="ECO:0000313" key="8">
    <source>
        <dbReference type="Proteomes" id="UP000230750"/>
    </source>
</evidence>
<dbReference type="OrthoDB" id="2365600at2759"/>
<dbReference type="Proteomes" id="UP000230750">
    <property type="component" value="Unassembled WGS sequence"/>
</dbReference>
<evidence type="ECO:0000256" key="1">
    <source>
        <dbReference type="ARBA" id="ARBA00001947"/>
    </source>
</evidence>
<dbReference type="CDD" id="cd11375">
    <property type="entry name" value="Peptidase_M54"/>
    <property type="match status" value="1"/>
</dbReference>
<name>A0A2G8JNJ8_STIJA</name>
<evidence type="ECO:0000256" key="2">
    <source>
        <dbReference type="ARBA" id="ARBA00022670"/>
    </source>
</evidence>
<proteinExistence type="predicted"/>
<evidence type="ECO:0000256" key="5">
    <source>
        <dbReference type="ARBA" id="ARBA00022833"/>
    </source>
</evidence>
<evidence type="ECO:0000313" key="7">
    <source>
        <dbReference type="EMBL" id="PIK37275.1"/>
    </source>
</evidence>
<keyword evidence="6" id="KW-0482">Metalloprotease</keyword>
<protein>
    <submittedName>
        <fullName evidence="7">Putative archaemetzincin-1-like</fullName>
    </submittedName>
</protein>
<dbReference type="EMBL" id="MRZV01001526">
    <property type="protein sequence ID" value="PIK37275.1"/>
    <property type="molecule type" value="Genomic_DNA"/>
</dbReference>
<keyword evidence="3" id="KW-0479">Metal-binding</keyword>
<dbReference type="PANTHER" id="PTHR15910">
    <property type="entry name" value="ARCHAEMETZINCIN"/>
    <property type="match status" value="1"/>
</dbReference>
<comment type="caution">
    <text evidence="7">The sequence shown here is derived from an EMBL/GenBank/DDBJ whole genome shotgun (WGS) entry which is preliminary data.</text>
</comment>
<evidence type="ECO:0000256" key="4">
    <source>
        <dbReference type="ARBA" id="ARBA00022801"/>
    </source>
</evidence>
<gene>
    <name evidence="7" type="ORF">BSL78_25906</name>
</gene>
<dbReference type="GO" id="GO:0006508">
    <property type="term" value="P:proteolysis"/>
    <property type="evidence" value="ECO:0007669"/>
    <property type="project" value="UniProtKB-KW"/>
</dbReference>